<evidence type="ECO:0000256" key="1">
    <source>
        <dbReference type="SAM" id="MobiDB-lite"/>
    </source>
</evidence>
<feature type="domain" description="ZN622/Rei1/Reh1 zinc finger C2H2-type" evidence="2">
    <location>
        <begin position="104"/>
        <end position="198"/>
    </location>
</feature>
<dbReference type="SUPFAM" id="SSF57667">
    <property type="entry name" value="beta-beta-alpha zinc fingers"/>
    <property type="match status" value="1"/>
</dbReference>
<feature type="compositionally biased region" description="Acidic residues" evidence="1">
    <location>
        <begin position="82"/>
        <end position="95"/>
    </location>
</feature>
<dbReference type="Pfam" id="PF12756">
    <property type="entry name" value="zf-C2H2_2"/>
    <property type="match status" value="1"/>
</dbReference>
<evidence type="ECO:0000259" key="2">
    <source>
        <dbReference type="Pfam" id="PF12756"/>
    </source>
</evidence>
<evidence type="ECO:0000313" key="3">
    <source>
        <dbReference type="EMBL" id="OAA66900.1"/>
    </source>
</evidence>
<comment type="caution">
    <text evidence="3">The sequence shown here is derived from an EMBL/GenBank/DDBJ whole genome shotgun (WGS) entry which is preliminary data.</text>
</comment>
<dbReference type="AlphaFoldDB" id="A0A162MTX6"/>
<dbReference type="InterPro" id="IPR041661">
    <property type="entry name" value="ZN622/Rei1/Reh1_Znf-C2H2"/>
</dbReference>
<feature type="region of interest" description="Disordered" evidence="1">
    <location>
        <begin position="260"/>
        <end position="309"/>
    </location>
</feature>
<sequence>MRTKSADLSQPSAAFPLPRVVLPNTPPAEPPIPIFSSAVANYSNQQITMSSATATAKSHSPLRPGDRPAGSTRHDPVHTPSDDNDDEEEDDDDELETLEYSPAQCLFCPLRSADMDANLVHMQKGHGFVMPESETHDMDVEVLLSYFDLIVTGYLECLFCGSPRRTVEAVRQHMQGKGHCKFDLDQADDEFRQLHAHESSAEEDEDEDAQEEEAVALRDKTDLICAADAPASATQTRHIGIVQPTPDTLRLPSGKLLSCRTAGAARPRPRRSPHHHTGTEPLSGAMAEEEVAAPPPPTAEATPADHTPHSTALTRAEQRAGTVADRQLANMRAADRRSLMNLSRPEQRALLVTRKKQLDKARREEQAMRARVEALGNKSLMMHFVNDVPGRVNG</sequence>
<feature type="region of interest" description="Disordered" evidence="1">
    <location>
        <begin position="49"/>
        <end position="95"/>
    </location>
</feature>
<name>A0A162MTX6_9HYPO</name>
<accession>A0A162MTX6</accession>
<feature type="region of interest" description="Disordered" evidence="1">
    <location>
        <begin position="234"/>
        <end position="253"/>
    </location>
</feature>
<reference evidence="3 4" key="1">
    <citation type="journal article" date="2016" name="Genome Biol. Evol.">
        <title>Divergent and convergent evolution of fungal pathogenicity.</title>
        <authorList>
            <person name="Shang Y."/>
            <person name="Xiao G."/>
            <person name="Zheng P."/>
            <person name="Cen K."/>
            <person name="Zhan S."/>
            <person name="Wang C."/>
        </authorList>
    </citation>
    <scope>NUCLEOTIDE SEQUENCE [LARGE SCALE GENOMIC DNA]</scope>
    <source>
        <strain evidence="3 4">RCEF 264</strain>
    </source>
</reference>
<keyword evidence="4" id="KW-1185">Reference proteome</keyword>
<proteinExistence type="predicted"/>
<dbReference type="GO" id="GO:0042273">
    <property type="term" value="P:ribosomal large subunit biogenesis"/>
    <property type="evidence" value="ECO:0007669"/>
    <property type="project" value="TreeGrafter"/>
</dbReference>
<organism evidence="3 4">
    <name type="scientific">Niveomyces insectorum RCEF 264</name>
    <dbReference type="NCBI Taxonomy" id="1081102"/>
    <lineage>
        <taxon>Eukaryota</taxon>
        <taxon>Fungi</taxon>
        <taxon>Dikarya</taxon>
        <taxon>Ascomycota</taxon>
        <taxon>Pezizomycotina</taxon>
        <taxon>Sordariomycetes</taxon>
        <taxon>Hypocreomycetidae</taxon>
        <taxon>Hypocreales</taxon>
        <taxon>Cordycipitaceae</taxon>
        <taxon>Niveomyces</taxon>
    </lineage>
</organism>
<evidence type="ECO:0000313" key="4">
    <source>
        <dbReference type="Proteomes" id="UP000076874"/>
    </source>
</evidence>
<dbReference type="Proteomes" id="UP000076874">
    <property type="component" value="Unassembled WGS sequence"/>
</dbReference>
<dbReference type="PANTHER" id="PTHR13182:SF8">
    <property type="entry name" value="CYTOPLASMIC 60S SUBUNIT BIOGENESIS FACTOR ZNF622"/>
    <property type="match status" value="1"/>
</dbReference>
<feature type="compositionally biased region" description="Basic residues" evidence="1">
    <location>
        <begin position="267"/>
        <end position="276"/>
    </location>
</feature>
<dbReference type="InterPro" id="IPR040025">
    <property type="entry name" value="Znf622/Rei1/Reh1"/>
</dbReference>
<dbReference type="GO" id="GO:0030687">
    <property type="term" value="C:preribosome, large subunit precursor"/>
    <property type="evidence" value="ECO:0007669"/>
    <property type="project" value="TreeGrafter"/>
</dbReference>
<dbReference type="InterPro" id="IPR036236">
    <property type="entry name" value="Znf_C2H2_sf"/>
</dbReference>
<dbReference type="STRING" id="1081102.A0A162MTX6"/>
<gene>
    <name evidence="3" type="ORF">SPI_01476</name>
</gene>
<protein>
    <submittedName>
        <fullName evidence="3">C2h2 finger domain containing protein</fullName>
    </submittedName>
</protein>
<feature type="compositionally biased region" description="Polar residues" evidence="1">
    <location>
        <begin position="49"/>
        <end position="58"/>
    </location>
</feature>
<dbReference type="EMBL" id="AZHD01000002">
    <property type="protein sequence ID" value="OAA66900.1"/>
    <property type="molecule type" value="Genomic_DNA"/>
</dbReference>
<dbReference type="OrthoDB" id="19329at2759"/>
<feature type="region of interest" description="Disordered" evidence="1">
    <location>
        <begin position="1"/>
        <end position="32"/>
    </location>
</feature>
<feature type="compositionally biased region" description="Basic and acidic residues" evidence="1">
    <location>
        <begin position="72"/>
        <end position="81"/>
    </location>
</feature>
<dbReference type="PANTHER" id="PTHR13182">
    <property type="entry name" value="ZINC FINGER PROTEIN 622"/>
    <property type="match status" value="1"/>
</dbReference>
<feature type="compositionally biased region" description="Polar residues" evidence="1">
    <location>
        <begin position="1"/>
        <end position="12"/>
    </location>
</feature>